<dbReference type="Proteomes" id="UP000053660">
    <property type="component" value="Unassembled WGS sequence"/>
</dbReference>
<evidence type="ECO:0000256" key="1">
    <source>
        <dbReference type="SAM" id="MobiDB-lite"/>
    </source>
</evidence>
<organism evidence="2 3">
    <name type="scientific">Oesophagostomum dentatum</name>
    <name type="common">Nodular worm</name>
    <dbReference type="NCBI Taxonomy" id="61180"/>
    <lineage>
        <taxon>Eukaryota</taxon>
        <taxon>Metazoa</taxon>
        <taxon>Ecdysozoa</taxon>
        <taxon>Nematoda</taxon>
        <taxon>Chromadorea</taxon>
        <taxon>Rhabditida</taxon>
        <taxon>Rhabditina</taxon>
        <taxon>Rhabditomorpha</taxon>
        <taxon>Strongyloidea</taxon>
        <taxon>Strongylidae</taxon>
        <taxon>Oesophagostomum</taxon>
    </lineage>
</organism>
<dbReference type="AlphaFoldDB" id="A0A0B1T474"/>
<dbReference type="OrthoDB" id="5867231at2759"/>
<reference evidence="2 3" key="1">
    <citation type="submission" date="2014-03" db="EMBL/GenBank/DDBJ databases">
        <title>Draft genome of the hookworm Oesophagostomum dentatum.</title>
        <authorList>
            <person name="Mitreva M."/>
        </authorList>
    </citation>
    <scope>NUCLEOTIDE SEQUENCE [LARGE SCALE GENOMIC DNA]</scope>
    <source>
        <strain evidence="2 3">OD-Hann</strain>
    </source>
</reference>
<proteinExistence type="predicted"/>
<evidence type="ECO:0000313" key="2">
    <source>
        <dbReference type="EMBL" id="KHJ92034.1"/>
    </source>
</evidence>
<feature type="compositionally biased region" description="Polar residues" evidence="1">
    <location>
        <begin position="1"/>
        <end position="15"/>
    </location>
</feature>
<dbReference type="PANTHER" id="PTHR22954:SF3">
    <property type="entry name" value="PROTEIN CBG08539"/>
    <property type="match status" value="1"/>
</dbReference>
<protein>
    <submittedName>
        <fullName evidence="2">Uncharacterized protein</fullName>
    </submittedName>
</protein>
<name>A0A0B1T474_OESDE</name>
<keyword evidence="3" id="KW-1185">Reference proteome</keyword>
<evidence type="ECO:0000313" key="3">
    <source>
        <dbReference type="Proteomes" id="UP000053660"/>
    </source>
</evidence>
<feature type="region of interest" description="Disordered" evidence="1">
    <location>
        <begin position="1"/>
        <end position="27"/>
    </location>
</feature>
<accession>A0A0B1T474</accession>
<gene>
    <name evidence="2" type="ORF">OESDEN_08087</name>
</gene>
<dbReference type="Pfam" id="PF03564">
    <property type="entry name" value="DUF1759"/>
    <property type="match status" value="1"/>
</dbReference>
<dbReference type="EMBL" id="KN551614">
    <property type="protein sequence ID" value="KHJ92034.1"/>
    <property type="molecule type" value="Genomic_DNA"/>
</dbReference>
<sequence length="166" mass="18769">MLNCSTPSTSSQPNTDMGEAASYTSRSERQIKIRKPVLEIPTFSGNFREFNSFWIVFDSLIHSDEELSEVDKFLFLRQALKGKAAVALSCIPVVGDGYQTAVSILKKHFDRSASMADIIVNEIERLRRASDTPRSCRETFDTRETEREVPFDVSEILNAIDRDTVL</sequence>
<dbReference type="InterPro" id="IPR005312">
    <property type="entry name" value="DUF1759"/>
</dbReference>
<dbReference type="PANTHER" id="PTHR22954">
    <property type="entry name" value="RETROVIRAL PROTEASE-RELATED"/>
    <property type="match status" value="1"/>
</dbReference>